<comment type="similarity">
    <text evidence="9">Belongs to the MsrB Met sulfoxide reductase family.</text>
</comment>
<accession>A0ABN6S6N5</accession>
<dbReference type="InterPro" id="IPR002579">
    <property type="entry name" value="Met_Sox_Rdtase_MsrB_dom"/>
</dbReference>
<comment type="caution">
    <text evidence="9">Lacks conserved residue(s) required for the propagation of feature annotation.</text>
</comment>
<dbReference type="PANTHER" id="PTHR10173">
    <property type="entry name" value="METHIONINE SULFOXIDE REDUCTASE"/>
    <property type="match status" value="1"/>
</dbReference>
<dbReference type="SUPFAM" id="SSF51316">
    <property type="entry name" value="Mss4-like"/>
    <property type="match status" value="1"/>
</dbReference>
<dbReference type="EC" id="1.8.4.12" evidence="9"/>
<evidence type="ECO:0000313" key="13">
    <source>
        <dbReference type="Proteomes" id="UP001317742"/>
    </source>
</evidence>
<protein>
    <recommendedName>
        <fullName evidence="9 10">Multifunctional fusion protein</fullName>
    </recommendedName>
    <domain>
        <recommendedName>
            <fullName evidence="10">Peptide methionine sulfoxide reductase MsrA</fullName>
            <shortName evidence="10">Protein-methionine-S-oxide reductase</shortName>
            <ecNumber evidence="10">1.8.4.11</ecNumber>
        </recommendedName>
        <alternativeName>
            <fullName evidence="10">Peptide-methionine (S)-S-oxide reductase</fullName>
            <shortName evidence="10">Peptide Met(O) reductase</shortName>
        </alternativeName>
    </domain>
    <domain>
        <recommendedName>
            <fullName evidence="9">Peptide methionine sulfoxide reductase MsrB</fullName>
            <ecNumber evidence="9">1.8.4.12</ecNumber>
        </recommendedName>
        <alternativeName>
            <fullName evidence="9">Peptide-methionine (R)-S-oxide reductase</fullName>
        </alternativeName>
    </domain>
</protein>
<comment type="function">
    <text evidence="5 10">Has an important function as a repair enzyme for proteins that have been inactivated by oxidation. Catalyzes the reversible oxidation-reduction of methionine sulfoxide in proteins to methionine.</text>
</comment>
<dbReference type="HAMAP" id="MF_01400">
    <property type="entry name" value="MsrB"/>
    <property type="match status" value="1"/>
</dbReference>
<dbReference type="InterPro" id="IPR002569">
    <property type="entry name" value="Met_Sox_Rdtase_MsrA_dom"/>
</dbReference>
<dbReference type="NCBIfam" id="TIGR00401">
    <property type="entry name" value="msrA"/>
    <property type="match status" value="1"/>
</dbReference>
<comment type="similarity">
    <text evidence="10">Belongs to the MsrA Met sulfoxide reductase family.</text>
</comment>
<comment type="catalytic activity">
    <reaction evidence="6 10">
        <text>L-methionyl-[protein] + [thioredoxin]-disulfide + H2O = L-methionyl-(S)-S-oxide-[protein] + [thioredoxin]-dithiol</text>
        <dbReference type="Rhea" id="RHEA:14217"/>
        <dbReference type="Rhea" id="RHEA-COMP:10698"/>
        <dbReference type="Rhea" id="RHEA-COMP:10700"/>
        <dbReference type="Rhea" id="RHEA-COMP:12313"/>
        <dbReference type="Rhea" id="RHEA-COMP:12315"/>
        <dbReference type="ChEBI" id="CHEBI:15377"/>
        <dbReference type="ChEBI" id="CHEBI:16044"/>
        <dbReference type="ChEBI" id="CHEBI:29950"/>
        <dbReference type="ChEBI" id="CHEBI:44120"/>
        <dbReference type="ChEBI" id="CHEBI:50058"/>
        <dbReference type="EC" id="1.8.4.11"/>
    </reaction>
</comment>
<evidence type="ECO:0000259" key="11">
    <source>
        <dbReference type="PROSITE" id="PS51790"/>
    </source>
</evidence>
<dbReference type="EC" id="1.8.4.11" evidence="10"/>
<proteinExistence type="inferred from homology"/>
<feature type="domain" description="MsrB" evidence="11">
    <location>
        <begin position="235"/>
        <end position="357"/>
    </location>
</feature>
<evidence type="ECO:0000256" key="1">
    <source>
        <dbReference type="ARBA" id="ARBA00008076"/>
    </source>
</evidence>
<dbReference type="NCBIfam" id="TIGR00357">
    <property type="entry name" value="peptide-methionine (R)-S-oxide reductase MsrB"/>
    <property type="match status" value="1"/>
</dbReference>
<dbReference type="InterPro" id="IPR028427">
    <property type="entry name" value="Met_Sox_Rdtase_MsrB"/>
</dbReference>
<evidence type="ECO:0000313" key="12">
    <source>
        <dbReference type="EMBL" id="BDQ38936.1"/>
    </source>
</evidence>
<evidence type="ECO:0000256" key="4">
    <source>
        <dbReference type="ARBA" id="ARBA00023268"/>
    </source>
</evidence>
<dbReference type="InterPro" id="IPR011057">
    <property type="entry name" value="Mss4-like_sf"/>
</dbReference>
<comment type="catalytic activity">
    <reaction evidence="8 10">
        <text>[thioredoxin]-disulfide + L-methionine + H2O = L-methionine (S)-S-oxide + [thioredoxin]-dithiol</text>
        <dbReference type="Rhea" id="RHEA:19993"/>
        <dbReference type="Rhea" id="RHEA-COMP:10698"/>
        <dbReference type="Rhea" id="RHEA-COMP:10700"/>
        <dbReference type="ChEBI" id="CHEBI:15377"/>
        <dbReference type="ChEBI" id="CHEBI:29950"/>
        <dbReference type="ChEBI" id="CHEBI:50058"/>
        <dbReference type="ChEBI" id="CHEBI:57844"/>
        <dbReference type="ChEBI" id="CHEBI:58772"/>
        <dbReference type="EC" id="1.8.4.11"/>
    </reaction>
</comment>
<dbReference type="Pfam" id="PF01625">
    <property type="entry name" value="PMSR"/>
    <property type="match status" value="1"/>
</dbReference>
<evidence type="ECO:0000256" key="5">
    <source>
        <dbReference type="ARBA" id="ARBA00024679"/>
    </source>
</evidence>
<dbReference type="Proteomes" id="UP001317742">
    <property type="component" value="Chromosome"/>
</dbReference>
<dbReference type="Gene3D" id="2.170.150.20">
    <property type="entry name" value="Peptide methionine sulfoxide reductase"/>
    <property type="match status" value="1"/>
</dbReference>
<comment type="catalytic activity">
    <reaction evidence="7 9">
        <text>L-methionyl-[protein] + [thioredoxin]-disulfide + H2O = L-methionyl-(R)-S-oxide-[protein] + [thioredoxin]-dithiol</text>
        <dbReference type="Rhea" id="RHEA:24164"/>
        <dbReference type="Rhea" id="RHEA-COMP:10698"/>
        <dbReference type="Rhea" id="RHEA-COMP:10700"/>
        <dbReference type="Rhea" id="RHEA-COMP:12313"/>
        <dbReference type="Rhea" id="RHEA-COMP:12314"/>
        <dbReference type="ChEBI" id="CHEBI:15377"/>
        <dbReference type="ChEBI" id="CHEBI:16044"/>
        <dbReference type="ChEBI" id="CHEBI:29950"/>
        <dbReference type="ChEBI" id="CHEBI:45764"/>
        <dbReference type="ChEBI" id="CHEBI:50058"/>
        <dbReference type="EC" id="1.8.4.12"/>
    </reaction>
</comment>
<dbReference type="EMBL" id="AP026709">
    <property type="protein sequence ID" value="BDQ38936.1"/>
    <property type="molecule type" value="Genomic_DNA"/>
</dbReference>
<sequence>MTMKKTTLLGLGALLLVIGLSSIVFTSPGEKAMTDTQHAEIATLASGCFWCTESDLEKVPGVLKVVSGYAGGEEKNPTYEQVSSGMTGHREAVQVYFDPTQVSYREIIDHYWKYFDPTDDSGSFGDRGFHYTSTIFYHSDEQREAAEASKKALDESERLGGLVVTPVLPFTTFYAAEDYHQNYSRTCPIRYKTYRKFSGRDSYVKETWGDEAKIKSKGATPQPCPLPGTYVRPEDGTIKDSLTPLQYKVTQENGTERPFDNEFWDNKRDGIYVDVVTGEPLFSSKDKFESGTGWPSFTRPIQKESIIENKDSTLGMVRTEVRSKAGDSHLGHLFDDGPQPTGQRYCINSASLRFIAKEDLKDEGYGEFMKLFE</sequence>
<keyword evidence="13" id="KW-1185">Reference proteome</keyword>
<dbReference type="InterPro" id="IPR036509">
    <property type="entry name" value="Met_Sox_Rdtase_MsrA_sf"/>
</dbReference>
<evidence type="ECO:0000256" key="9">
    <source>
        <dbReference type="HAMAP-Rule" id="MF_01400"/>
    </source>
</evidence>
<evidence type="ECO:0000256" key="2">
    <source>
        <dbReference type="ARBA" id="ARBA00011017"/>
    </source>
</evidence>
<keyword evidence="3 9" id="KW-0560">Oxidoreductase</keyword>
<dbReference type="RefSeq" id="WP_281761421.1">
    <property type="nucleotide sequence ID" value="NZ_AP026709.1"/>
</dbReference>
<evidence type="ECO:0000256" key="7">
    <source>
        <dbReference type="ARBA" id="ARBA00048488"/>
    </source>
</evidence>
<evidence type="ECO:0000256" key="6">
    <source>
        <dbReference type="ARBA" id="ARBA00047806"/>
    </source>
</evidence>
<dbReference type="SUPFAM" id="SSF55068">
    <property type="entry name" value="Peptide methionine sulfoxide reductase"/>
    <property type="match status" value="1"/>
</dbReference>
<feature type="active site" evidence="10">
    <location>
        <position position="48"/>
    </location>
</feature>
<reference evidence="12 13" key="1">
    <citation type="submission" date="2022-08" db="EMBL/GenBank/DDBJ databases">
        <title>Genome Sequence of the sulphate-reducing bacterium, Pseudodesulfovibrio sp. SYK.</title>
        <authorList>
            <person name="Kondo R."/>
            <person name="Kataoka T."/>
        </authorList>
    </citation>
    <scope>NUCLEOTIDE SEQUENCE [LARGE SCALE GENOMIC DNA]</scope>
    <source>
        <strain evidence="12 13">SYK</strain>
    </source>
</reference>
<dbReference type="PROSITE" id="PS51790">
    <property type="entry name" value="MSRB"/>
    <property type="match status" value="1"/>
</dbReference>
<dbReference type="Pfam" id="PF01641">
    <property type="entry name" value="SelR"/>
    <property type="match status" value="1"/>
</dbReference>
<gene>
    <name evidence="10" type="primary">msrA</name>
    <name evidence="9" type="synonym">msrB</name>
    <name evidence="12" type="ORF">SYK_32960</name>
</gene>
<dbReference type="Gene3D" id="3.30.1060.10">
    <property type="entry name" value="Peptide methionine sulphoxide reductase MsrA"/>
    <property type="match status" value="1"/>
</dbReference>
<keyword evidence="4" id="KW-0511">Multifunctional enzyme</keyword>
<dbReference type="PANTHER" id="PTHR10173:SF59">
    <property type="entry name" value="PEPTIDE METHIONINE SULFOXIDE REDUCTASE MSRA_MSRB"/>
    <property type="match status" value="1"/>
</dbReference>
<feature type="active site" description="Nucleophile" evidence="9">
    <location>
        <position position="346"/>
    </location>
</feature>
<evidence type="ECO:0000256" key="8">
    <source>
        <dbReference type="ARBA" id="ARBA00048782"/>
    </source>
</evidence>
<evidence type="ECO:0000256" key="3">
    <source>
        <dbReference type="ARBA" id="ARBA00023002"/>
    </source>
</evidence>
<name>A0ABN6S6N5_9BACT</name>
<dbReference type="HAMAP" id="MF_01401">
    <property type="entry name" value="MsrA"/>
    <property type="match status" value="1"/>
</dbReference>
<evidence type="ECO:0000256" key="10">
    <source>
        <dbReference type="HAMAP-Rule" id="MF_01401"/>
    </source>
</evidence>
<comment type="similarity">
    <text evidence="2">In the N-terminal section; belongs to the MsrA Met sulfoxide reductase family.</text>
</comment>
<organism evidence="12 13">
    <name type="scientific">Pseudodesulfovibrio nedwellii</name>
    <dbReference type="NCBI Taxonomy" id="2973072"/>
    <lineage>
        <taxon>Bacteria</taxon>
        <taxon>Pseudomonadati</taxon>
        <taxon>Thermodesulfobacteriota</taxon>
        <taxon>Desulfovibrionia</taxon>
        <taxon>Desulfovibrionales</taxon>
        <taxon>Desulfovibrionaceae</taxon>
    </lineage>
</organism>
<comment type="similarity">
    <text evidence="1">In the C-terminal section; belongs to the MsrB Met sulfoxide reductase family.</text>
</comment>